<dbReference type="InterPro" id="IPR056789">
    <property type="entry name" value="LRR_R13L1-DRL21"/>
</dbReference>
<dbReference type="InterPro" id="IPR042197">
    <property type="entry name" value="Apaf_helical"/>
</dbReference>
<dbReference type="SUPFAM" id="SSF52058">
    <property type="entry name" value="L domain-like"/>
    <property type="match status" value="2"/>
</dbReference>
<dbReference type="GO" id="GO:0043531">
    <property type="term" value="F:ADP binding"/>
    <property type="evidence" value="ECO:0007669"/>
    <property type="project" value="InterPro"/>
</dbReference>
<dbReference type="Pfam" id="PF25019">
    <property type="entry name" value="LRR_R13L1-DRL21"/>
    <property type="match status" value="1"/>
</dbReference>
<feature type="chain" id="PRO_5043608506" evidence="8">
    <location>
        <begin position="26"/>
        <end position="1053"/>
    </location>
</feature>
<dbReference type="InterPro" id="IPR032675">
    <property type="entry name" value="LRR_dom_sf"/>
</dbReference>
<keyword evidence="8" id="KW-0732">Signal</keyword>
<dbReference type="FunFam" id="1.10.10.10:FF:000322">
    <property type="entry name" value="Probable disease resistance protein At1g63360"/>
    <property type="match status" value="1"/>
</dbReference>
<keyword evidence="15" id="KW-1185">Reference proteome</keyword>
<sequence length="1053" mass="121211">MGLYGVISNLLSLGAQLLPSLSASAQAPSSSSSSSPQVESQQIETELKRLMRMLERIKATLYDAEMREIRDLSVKLWLKELKGVAYDAEDVLDEYRYEVSRAEVEARVSSTPPNSRKRKLIQVPDGMLNQIRQIRSKFSEIEKDRLALRLMEEDGPRRCNSDHQIPPTSHFVVESDIIGREREKESLIDVLSSASQDGEIISVVTIVGTGGIGKTTLAKLVYNDQRIKQIFDKFGWVCVSENFNVQRLTIEVIESITGKSCDLANFSALQEHMKKKITNKKVFLVLDDVWNESSSFWELFKAPFMSALLMKILVTTRNEHVAQIMQTVPTFSLGYMSEEQSWQLFKHYAFSEVTQNVDLNFIEIGKQIMKKCGMLPLAIKSIASLLRHELKEESWRDILGSELWESDASNEIFQPLQISYARLPTYLKPCFLYCSMFPRGYRSSAEELVKLWISQGYVQTNGLESVEKIGMKYTMQLWERSFFQGALVQNECNEKEFYFTLHDMVHDLARFNSGDTCYYIEGDMFPNFPQELHHLFVHRWIKIEEPPPPGKFATLRSFITEDNWVTFLKAFDFSEAQNLRTIRLDPRDVHLESHFSFSNLKHLRYLSIKNGYFRRLPECICSLYNLQILTLNECPQLLELPESIGNLVSLEELTIMACRDLKVLPVSFCQLSALRKLSIQWCYVLEELPPDIENLVSLEELKLIFCGLRVLPMSLCQLKALRKVELWENKLEELPTDMGKLVSLEKLTIHRCDNLRILPVSLCKLNALRELHISRCSKLGVLPHDMVNLNLQLWNIRNKDVCPLPLGFNKILRIPRILVKLDCMIIGWLENFVDLEGTLVLRGLKDVCSLYDVHCANIASMHNLQLLILCWNSRGNYNYRDKKKVLHLSIRSNSAASSEIDHNSLLGRLQPHPNLKEIQIESYQGLTFPDWFGNPTLDASLERIVLSSCESITFLPFGGFEKLKHLHISGCTSLQFIHEQFLPLALEEIMIKDCKSLLSVKGIEKLKSLIKLDIRDCNILYWLDPCGNTDIITVVRCPKVRDLCLQRDIYYKK</sequence>
<dbReference type="InterPro" id="IPR036388">
    <property type="entry name" value="WH-like_DNA-bd_sf"/>
</dbReference>
<evidence type="ECO:0000256" key="2">
    <source>
        <dbReference type="ARBA" id="ARBA00022614"/>
    </source>
</evidence>
<dbReference type="InterPro" id="IPR058546">
    <property type="entry name" value="RPS4B/Roq1-like_LRR"/>
</dbReference>
<comment type="caution">
    <text evidence="14">The sequence shown here is derived from an EMBL/GenBank/DDBJ whole genome shotgun (WGS) entry which is preliminary data.</text>
</comment>
<dbReference type="GO" id="GO:0009626">
    <property type="term" value="P:plant-type hypersensitive response"/>
    <property type="evidence" value="ECO:0007669"/>
    <property type="project" value="UniProtKB-ARBA"/>
</dbReference>
<feature type="signal peptide" evidence="8">
    <location>
        <begin position="1"/>
        <end position="25"/>
    </location>
</feature>
<dbReference type="Gene3D" id="3.40.50.300">
    <property type="entry name" value="P-loop containing nucleotide triphosphate hydrolases"/>
    <property type="match status" value="1"/>
</dbReference>
<evidence type="ECO:0000259" key="13">
    <source>
        <dbReference type="Pfam" id="PF25019"/>
    </source>
</evidence>
<dbReference type="InterPro" id="IPR002182">
    <property type="entry name" value="NB-ARC"/>
</dbReference>
<dbReference type="GO" id="GO:0002758">
    <property type="term" value="P:innate immune response-activating signaling pathway"/>
    <property type="evidence" value="ECO:0007669"/>
    <property type="project" value="UniProtKB-ARBA"/>
</dbReference>
<dbReference type="Pfam" id="PF00931">
    <property type="entry name" value="NB-ARC"/>
    <property type="match status" value="1"/>
</dbReference>
<dbReference type="PANTHER" id="PTHR36766:SF40">
    <property type="entry name" value="DISEASE RESISTANCE PROTEIN RGA3"/>
    <property type="match status" value="1"/>
</dbReference>
<evidence type="ECO:0000259" key="10">
    <source>
        <dbReference type="Pfam" id="PF18052"/>
    </source>
</evidence>
<accession>A0AAV8DD99</accession>
<feature type="domain" description="R13L1/DRL21-like LRR repeat region" evidence="13">
    <location>
        <begin position="826"/>
        <end position="971"/>
    </location>
</feature>
<feature type="coiled-coil region" evidence="7">
    <location>
        <begin position="40"/>
        <end position="67"/>
    </location>
</feature>
<evidence type="ECO:0000256" key="3">
    <source>
        <dbReference type="ARBA" id="ARBA00022737"/>
    </source>
</evidence>
<keyword evidence="7" id="KW-0175">Coiled coil</keyword>
<dbReference type="GO" id="GO:0042742">
    <property type="term" value="P:defense response to bacterium"/>
    <property type="evidence" value="ECO:0007669"/>
    <property type="project" value="UniProtKB-ARBA"/>
</dbReference>
<evidence type="ECO:0000313" key="15">
    <source>
        <dbReference type="Proteomes" id="UP001140206"/>
    </source>
</evidence>
<evidence type="ECO:0000256" key="1">
    <source>
        <dbReference type="ARBA" id="ARBA00008894"/>
    </source>
</evidence>
<feature type="domain" description="Disease resistance N-terminal" evidence="10">
    <location>
        <begin position="41"/>
        <end position="109"/>
    </location>
</feature>
<dbReference type="Proteomes" id="UP001140206">
    <property type="component" value="Chromosome 4"/>
</dbReference>
<reference evidence="14" key="1">
    <citation type="submission" date="2022-08" db="EMBL/GenBank/DDBJ databases">
        <authorList>
            <person name="Marques A."/>
        </authorList>
    </citation>
    <scope>NUCLEOTIDE SEQUENCE</scope>
    <source>
        <strain evidence="14">RhyPub2mFocal</strain>
        <tissue evidence="14">Leaves</tissue>
    </source>
</reference>
<feature type="domain" description="NB-ARC" evidence="9">
    <location>
        <begin position="181"/>
        <end position="352"/>
    </location>
</feature>
<evidence type="ECO:0000256" key="4">
    <source>
        <dbReference type="ARBA" id="ARBA00022741"/>
    </source>
</evidence>
<dbReference type="Gene3D" id="1.10.10.10">
    <property type="entry name" value="Winged helix-like DNA-binding domain superfamily/Winged helix DNA-binding domain"/>
    <property type="match status" value="1"/>
</dbReference>
<feature type="domain" description="Disease resistance protein RPS4B/Roq1-like leucine-rich repeats" evidence="11">
    <location>
        <begin position="626"/>
        <end position="788"/>
    </location>
</feature>
<evidence type="ECO:0000256" key="8">
    <source>
        <dbReference type="SAM" id="SignalP"/>
    </source>
</evidence>
<dbReference type="GO" id="GO:0005524">
    <property type="term" value="F:ATP binding"/>
    <property type="evidence" value="ECO:0007669"/>
    <property type="project" value="UniProtKB-KW"/>
</dbReference>
<dbReference type="AlphaFoldDB" id="A0AAV8DD99"/>
<dbReference type="Pfam" id="PF23559">
    <property type="entry name" value="WHD_DRP"/>
    <property type="match status" value="1"/>
</dbReference>
<feature type="domain" description="Disease resistance protein winged helix" evidence="12">
    <location>
        <begin position="436"/>
        <end position="509"/>
    </location>
</feature>
<evidence type="ECO:0000313" key="14">
    <source>
        <dbReference type="EMBL" id="KAJ4765895.1"/>
    </source>
</evidence>
<dbReference type="Pfam" id="PF23286">
    <property type="entry name" value="LRR_13"/>
    <property type="match status" value="1"/>
</dbReference>
<dbReference type="FunFam" id="3.40.50.300:FF:001091">
    <property type="entry name" value="Probable disease resistance protein At1g61300"/>
    <property type="match status" value="1"/>
</dbReference>
<evidence type="ECO:0000256" key="7">
    <source>
        <dbReference type="SAM" id="Coils"/>
    </source>
</evidence>
<comment type="similarity">
    <text evidence="1">Belongs to the disease resistance NB-LRR family.</text>
</comment>
<evidence type="ECO:0000256" key="6">
    <source>
        <dbReference type="ARBA" id="ARBA00022840"/>
    </source>
</evidence>
<dbReference type="InterPro" id="IPR058922">
    <property type="entry name" value="WHD_DRP"/>
</dbReference>
<keyword evidence="2" id="KW-0433">Leucine-rich repeat</keyword>
<name>A0AAV8DD99_9POAL</name>
<keyword evidence="3" id="KW-0677">Repeat</keyword>
<proteinExistence type="inferred from homology"/>
<dbReference type="PRINTS" id="PR00364">
    <property type="entry name" value="DISEASERSIST"/>
</dbReference>
<dbReference type="EMBL" id="JAMFTS010000004">
    <property type="protein sequence ID" value="KAJ4765895.1"/>
    <property type="molecule type" value="Genomic_DNA"/>
</dbReference>
<evidence type="ECO:0000259" key="9">
    <source>
        <dbReference type="Pfam" id="PF00931"/>
    </source>
</evidence>
<dbReference type="InterPro" id="IPR041118">
    <property type="entry name" value="Rx_N"/>
</dbReference>
<organism evidence="14 15">
    <name type="scientific">Rhynchospora pubera</name>
    <dbReference type="NCBI Taxonomy" id="906938"/>
    <lineage>
        <taxon>Eukaryota</taxon>
        <taxon>Viridiplantae</taxon>
        <taxon>Streptophyta</taxon>
        <taxon>Embryophyta</taxon>
        <taxon>Tracheophyta</taxon>
        <taxon>Spermatophyta</taxon>
        <taxon>Magnoliopsida</taxon>
        <taxon>Liliopsida</taxon>
        <taxon>Poales</taxon>
        <taxon>Cyperaceae</taxon>
        <taxon>Cyperoideae</taxon>
        <taxon>Rhynchosporeae</taxon>
        <taxon>Rhynchospora</taxon>
    </lineage>
</organism>
<keyword evidence="5" id="KW-0611">Plant defense</keyword>
<evidence type="ECO:0000259" key="11">
    <source>
        <dbReference type="Pfam" id="PF23286"/>
    </source>
</evidence>
<evidence type="ECO:0000259" key="12">
    <source>
        <dbReference type="Pfam" id="PF23559"/>
    </source>
</evidence>
<evidence type="ECO:0000256" key="5">
    <source>
        <dbReference type="ARBA" id="ARBA00022821"/>
    </source>
</evidence>
<keyword evidence="6" id="KW-0067">ATP-binding</keyword>
<protein>
    <submittedName>
        <fullName evidence="14">Disease resistance protein (CC-NBS-LRR class) family</fullName>
    </submittedName>
</protein>
<dbReference type="Pfam" id="PF18052">
    <property type="entry name" value="Rx_N"/>
    <property type="match status" value="1"/>
</dbReference>
<dbReference type="InterPro" id="IPR027417">
    <property type="entry name" value="P-loop_NTPase"/>
</dbReference>
<dbReference type="SUPFAM" id="SSF52540">
    <property type="entry name" value="P-loop containing nucleoside triphosphate hydrolases"/>
    <property type="match status" value="1"/>
</dbReference>
<dbReference type="Gene3D" id="3.80.10.10">
    <property type="entry name" value="Ribonuclease Inhibitor"/>
    <property type="match status" value="2"/>
</dbReference>
<gene>
    <name evidence="14" type="ORF">LUZ62_076270</name>
</gene>
<dbReference type="Gene3D" id="1.10.8.430">
    <property type="entry name" value="Helical domain of apoptotic protease-activating factors"/>
    <property type="match status" value="1"/>
</dbReference>
<dbReference type="Gene3D" id="1.20.5.4130">
    <property type="match status" value="1"/>
</dbReference>
<dbReference type="PANTHER" id="PTHR36766">
    <property type="entry name" value="PLANT BROAD-SPECTRUM MILDEW RESISTANCE PROTEIN RPW8"/>
    <property type="match status" value="1"/>
</dbReference>
<keyword evidence="4" id="KW-0547">Nucleotide-binding</keyword>